<comment type="similarity">
    <text evidence="1 3">Belongs to the short-chain dehydrogenases/reductases (SDR) family.</text>
</comment>
<evidence type="ECO:0000256" key="1">
    <source>
        <dbReference type="ARBA" id="ARBA00006484"/>
    </source>
</evidence>
<dbReference type="GO" id="GO:0004316">
    <property type="term" value="F:3-oxoacyl-[acyl-carrier-protein] reductase (NADPH) activity"/>
    <property type="evidence" value="ECO:0007669"/>
    <property type="project" value="UniProtKB-EC"/>
</dbReference>
<reference evidence="4 5" key="1">
    <citation type="submission" date="2011-12" db="EMBL/GenBank/DDBJ databases">
        <title>The complete genome of Niastella koreensis GR20-10.</title>
        <authorList>
            <consortium name="US DOE Joint Genome Institute (JGI-PGF)"/>
            <person name="Lucas S."/>
            <person name="Han J."/>
            <person name="Lapidus A."/>
            <person name="Bruce D."/>
            <person name="Goodwin L."/>
            <person name="Pitluck S."/>
            <person name="Peters L."/>
            <person name="Kyrpides N."/>
            <person name="Mavromatis K."/>
            <person name="Ivanova N."/>
            <person name="Mikhailova N."/>
            <person name="Davenport K."/>
            <person name="Saunders E."/>
            <person name="Detter J.C."/>
            <person name="Tapia R."/>
            <person name="Han C."/>
            <person name="Land M."/>
            <person name="Hauser L."/>
            <person name="Markowitz V."/>
            <person name="Cheng J.-F."/>
            <person name="Hugenholtz P."/>
            <person name="Woyke T."/>
            <person name="Wu D."/>
            <person name="Tindall B."/>
            <person name="Pomrenke H."/>
            <person name="Brambilla E."/>
            <person name="Klenk H.-P."/>
            <person name="Eisen J.A."/>
        </authorList>
    </citation>
    <scope>NUCLEOTIDE SEQUENCE [LARGE SCALE GENOMIC DNA]</scope>
    <source>
        <strain evidence="5">DSM 17620 / KACC 11465 / NBRC 106392 / GR20-10</strain>
    </source>
</reference>
<dbReference type="InterPro" id="IPR002347">
    <property type="entry name" value="SDR_fam"/>
</dbReference>
<evidence type="ECO:0000313" key="4">
    <source>
        <dbReference type="EMBL" id="AEW00559.1"/>
    </source>
</evidence>
<evidence type="ECO:0000256" key="3">
    <source>
        <dbReference type="RuleBase" id="RU000363"/>
    </source>
</evidence>
<dbReference type="PROSITE" id="PS00061">
    <property type="entry name" value="ADH_SHORT"/>
    <property type="match status" value="1"/>
</dbReference>
<dbReference type="SUPFAM" id="SSF51735">
    <property type="entry name" value="NAD(P)-binding Rossmann-fold domains"/>
    <property type="match status" value="1"/>
</dbReference>
<dbReference type="PATRIC" id="fig|700598.3.peg.4393"/>
<dbReference type="Proteomes" id="UP000005438">
    <property type="component" value="Chromosome"/>
</dbReference>
<dbReference type="Pfam" id="PF00106">
    <property type="entry name" value="adh_short"/>
    <property type="match status" value="1"/>
</dbReference>
<dbReference type="eggNOG" id="COG4221">
    <property type="taxonomic scope" value="Bacteria"/>
</dbReference>
<dbReference type="FunFam" id="3.40.50.720:FF:000047">
    <property type="entry name" value="NADP-dependent L-serine/L-allo-threonine dehydrogenase"/>
    <property type="match status" value="1"/>
</dbReference>
<dbReference type="InterPro" id="IPR020904">
    <property type="entry name" value="Sc_DH/Rdtase_CS"/>
</dbReference>
<dbReference type="KEGG" id="nko:Niako_4291"/>
<evidence type="ECO:0000313" key="5">
    <source>
        <dbReference type="Proteomes" id="UP000005438"/>
    </source>
</evidence>
<gene>
    <name evidence="4" type="ordered locus">Niako_4291</name>
</gene>
<protein>
    <submittedName>
        <fullName evidence="4">3-oxoacyl-(Acyl-carrier-protein) reductase</fullName>
        <ecNumber evidence="4">1.1.1.100</ecNumber>
    </submittedName>
</protein>
<organism evidence="4 5">
    <name type="scientific">Niastella koreensis (strain DSM 17620 / KACC 11465 / NBRC 106392 / GR20-10)</name>
    <dbReference type="NCBI Taxonomy" id="700598"/>
    <lineage>
        <taxon>Bacteria</taxon>
        <taxon>Pseudomonadati</taxon>
        <taxon>Bacteroidota</taxon>
        <taxon>Chitinophagia</taxon>
        <taxon>Chitinophagales</taxon>
        <taxon>Chitinophagaceae</taxon>
        <taxon>Niastella</taxon>
    </lineage>
</organism>
<dbReference type="PRINTS" id="PR00081">
    <property type="entry name" value="GDHRDH"/>
</dbReference>
<proteinExistence type="inferred from homology"/>
<dbReference type="EMBL" id="CP003178">
    <property type="protein sequence ID" value="AEW00559.1"/>
    <property type="molecule type" value="Genomic_DNA"/>
</dbReference>
<dbReference type="PRINTS" id="PR00080">
    <property type="entry name" value="SDRFAMILY"/>
</dbReference>
<sequence length="255" mass="27308">MAVFTDLCSMENEIKDKVVVITGASSGIGETTAITLAAQGAKVVLGARRKERLESLVNRIKQTGGQAVYLVTDIKKRTDLIKLVDLACEVYSRVDVMVNNAGISHLSRIDEVQVEDWEEMIDVNLKGTLYGIAAALPIFKRQGSGHIINILSTSGIKIVPLQGVYAGTKNAVRTIAEALRQESGGLYRVTGISPGFVNTELAEHIKDEATRAAIKEKAATIAITPNAIANAVIFAISQPANVDIGDIVIRPSIQD</sequence>
<evidence type="ECO:0000256" key="2">
    <source>
        <dbReference type="ARBA" id="ARBA00023002"/>
    </source>
</evidence>
<keyword evidence="2 4" id="KW-0560">Oxidoreductase</keyword>
<dbReference type="PANTHER" id="PTHR43115">
    <property type="entry name" value="DEHYDROGENASE/REDUCTASE SDR FAMILY MEMBER 11"/>
    <property type="match status" value="1"/>
</dbReference>
<name>G8TFW0_NIAKG</name>
<dbReference type="HOGENOM" id="CLU_010194_2_10_10"/>
<dbReference type="PANTHER" id="PTHR43115:SF4">
    <property type="entry name" value="DEHYDROGENASE_REDUCTASE SDR FAMILY MEMBER 11"/>
    <property type="match status" value="1"/>
</dbReference>
<dbReference type="EC" id="1.1.1.100" evidence="4"/>
<dbReference type="AlphaFoldDB" id="G8TFW0"/>
<dbReference type="InterPro" id="IPR036291">
    <property type="entry name" value="NAD(P)-bd_dom_sf"/>
</dbReference>
<dbReference type="Gene3D" id="3.40.50.720">
    <property type="entry name" value="NAD(P)-binding Rossmann-like Domain"/>
    <property type="match status" value="1"/>
</dbReference>
<accession>G8TFW0</accession>
<dbReference type="STRING" id="700598.Niako_4291"/>